<keyword evidence="4" id="KW-0732">Signal</keyword>
<dbReference type="Proteomes" id="UP000320672">
    <property type="component" value="Chromosome"/>
</dbReference>
<feature type="coiled-coil region" evidence="2">
    <location>
        <begin position="120"/>
        <end position="185"/>
    </location>
</feature>
<feature type="signal peptide" evidence="4">
    <location>
        <begin position="1"/>
        <end position="24"/>
    </location>
</feature>
<dbReference type="Gene3D" id="2.40.30.170">
    <property type="match status" value="1"/>
</dbReference>
<keyword evidence="2" id="KW-0175">Coiled coil</keyword>
<dbReference type="EMBL" id="CP036262">
    <property type="protein sequence ID" value="QDS96624.1"/>
    <property type="molecule type" value="Genomic_DNA"/>
</dbReference>
<dbReference type="PANTHER" id="PTHR30469">
    <property type="entry name" value="MULTIDRUG RESISTANCE PROTEIN MDTA"/>
    <property type="match status" value="1"/>
</dbReference>
<dbReference type="OrthoDB" id="268285at2"/>
<accession>A0A517MP23</accession>
<dbReference type="KEGG" id="rml:FF011L_54360"/>
<feature type="domain" description="CzcB-like barrel-sandwich hybrid" evidence="5">
    <location>
        <begin position="76"/>
        <end position="213"/>
    </location>
</feature>
<protein>
    <submittedName>
        <fullName evidence="6">Multidrug resistance protein MdtA</fullName>
    </submittedName>
</protein>
<evidence type="ECO:0000256" key="4">
    <source>
        <dbReference type="SAM" id="SignalP"/>
    </source>
</evidence>
<dbReference type="InterPro" id="IPR058647">
    <property type="entry name" value="BSH_CzcB-like"/>
</dbReference>
<evidence type="ECO:0000256" key="3">
    <source>
        <dbReference type="SAM" id="MobiDB-lite"/>
    </source>
</evidence>
<name>A0A517MP23_9BACT</name>
<dbReference type="PANTHER" id="PTHR30469:SF15">
    <property type="entry name" value="HLYD FAMILY OF SECRETION PROTEINS"/>
    <property type="match status" value="1"/>
</dbReference>
<dbReference type="InterPro" id="IPR006143">
    <property type="entry name" value="RND_pump_MFP"/>
</dbReference>
<reference evidence="6 7" key="1">
    <citation type="submission" date="2019-02" db="EMBL/GenBank/DDBJ databases">
        <title>Deep-cultivation of Planctomycetes and their phenomic and genomic characterization uncovers novel biology.</title>
        <authorList>
            <person name="Wiegand S."/>
            <person name="Jogler M."/>
            <person name="Boedeker C."/>
            <person name="Pinto D."/>
            <person name="Vollmers J."/>
            <person name="Rivas-Marin E."/>
            <person name="Kohn T."/>
            <person name="Peeters S.H."/>
            <person name="Heuer A."/>
            <person name="Rast P."/>
            <person name="Oberbeckmann S."/>
            <person name="Bunk B."/>
            <person name="Jeske O."/>
            <person name="Meyerdierks A."/>
            <person name="Storesund J.E."/>
            <person name="Kallscheuer N."/>
            <person name="Luecker S."/>
            <person name="Lage O.M."/>
            <person name="Pohl T."/>
            <person name="Merkel B.J."/>
            <person name="Hornburger P."/>
            <person name="Mueller R.-W."/>
            <person name="Bruemmer F."/>
            <person name="Labrenz M."/>
            <person name="Spormann A.M."/>
            <person name="Op den Camp H."/>
            <person name="Overmann J."/>
            <person name="Amann R."/>
            <person name="Jetten M.S.M."/>
            <person name="Mascher T."/>
            <person name="Medema M.H."/>
            <person name="Devos D.P."/>
            <person name="Kaster A.-K."/>
            <person name="Ovreas L."/>
            <person name="Rohde M."/>
            <person name="Galperin M.Y."/>
            <person name="Jogler C."/>
        </authorList>
    </citation>
    <scope>NUCLEOTIDE SEQUENCE [LARGE SCALE GENOMIC DNA]</scope>
    <source>
        <strain evidence="6 7">FF011L</strain>
    </source>
</reference>
<dbReference type="Gene3D" id="1.10.287.470">
    <property type="entry name" value="Helix hairpin bin"/>
    <property type="match status" value="1"/>
</dbReference>
<dbReference type="RefSeq" id="WP_145354738.1">
    <property type="nucleotide sequence ID" value="NZ_CP036262.1"/>
</dbReference>
<dbReference type="SUPFAM" id="SSF111369">
    <property type="entry name" value="HlyD-like secretion proteins"/>
    <property type="match status" value="1"/>
</dbReference>
<evidence type="ECO:0000256" key="1">
    <source>
        <dbReference type="ARBA" id="ARBA00009477"/>
    </source>
</evidence>
<comment type="similarity">
    <text evidence="1">Belongs to the membrane fusion protein (MFP) (TC 8.A.1) family.</text>
</comment>
<evidence type="ECO:0000256" key="2">
    <source>
        <dbReference type="SAM" id="Coils"/>
    </source>
</evidence>
<organism evidence="6 7">
    <name type="scientific">Roseimaritima multifibrata</name>
    <dbReference type="NCBI Taxonomy" id="1930274"/>
    <lineage>
        <taxon>Bacteria</taxon>
        <taxon>Pseudomonadati</taxon>
        <taxon>Planctomycetota</taxon>
        <taxon>Planctomycetia</taxon>
        <taxon>Pirellulales</taxon>
        <taxon>Pirellulaceae</taxon>
        <taxon>Roseimaritima</taxon>
    </lineage>
</organism>
<evidence type="ECO:0000313" key="7">
    <source>
        <dbReference type="Proteomes" id="UP000320672"/>
    </source>
</evidence>
<dbReference type="AlphaFoldDB" id="A0A517MP23"/>
<proteinExistence type="inferred from homology"/>
<dbReference type="NCBIfam" id="TIGR01730">
    <property type="entry name" value="RND_mfp"/>
    <property type="match status" value="1"/>
</dbReference>
<gene>
    <name evidence="6" type="primary">mdtA_5</name>
    <name evidence="6" type="ORF">FF011L_54360</name>
</gene>
<dbReference type="Pfam" id="PF25973">
    <property type="entry name" value="BSH_CzcB"/>
    <property type="match status" value="1"/>
</dbReference>
<keyword evidence="7" id="KW-1185">Reference proteome</keyword>
<dbReference type="GO" id="GO:1990281">
    <property type="term" value="C:efflux pump complex"/>
    <property type="evidence" value="ECO:0007669"/>
    <property type="project" value="TreeGrafter"/>
</dbReference>
<evidence type="ECO:0000259" key="5">
    <source>
        <dbReference type="Pfam" id="PF25973"/>
    </source>
</evidence>
<dbReference type="Gene3D" id="2.40.50.100">
    <property type="match status" value="1"/>
</dbReference>
<dbReference type="GO" id="GO:0015562">
    <property type="term" value="F:efflux transmembrane transporter activity"/>
    <property type="evidence" value="ECO:0007669"/>
    <property type="project" value="TreeGrafter"/>
</dbReference>
<feature type="region of interest" description="Disordered" evidence="3">
    <location>
        <begin position="27"/>
        <end position="52"/>
    </location>
</feature>
<evidence type="ECO:0000313" key="6">
    <source>
        <dbReference type="EMBL" id="QDS96624.1"/>
    </source>
</evidence>
<sequence precursor="true">MIDSRTRPWSLVLFSLLTCAPVVAQAQESGRSSARPERSDFVGVGTPGESKGSAPIQLEAYTQAYRDILIGSSETAVIQDVWAEEGETVKAGQTLIQLNDSVVRIAVEVARSAATAKGEIDTAKHSLADKKRRLEQVKELHSREHATDQELWNARLDLDEATARLQAYEELTHRRQLELAQAEAQLARLTIKSPIDGVVVEQVKDVGQAVSPADPHLLRIVQLDPLKIIASGNARQLGVIEVGDSLPVTIRGKTLEAVVEFVSPVVDAQSGMRHIKLRLPNPNLEYSAGIAVDVRLQPKRSSLDREQSLNQTIRQFPFLDRK</sequence>
<feature type="chain" id="PRO_5022121082" evidence="4">
    <location>
        <begin position="25"/>
        <end position="322"/>
    </location>
</feature>